<proteinExistence type="inferred from homology"/>
<dbReference type="InterPro" id="IPR008991">
    <property type="entry name" value="Translation_prot_SH3-like_sf"/>
</dbReference>
<keyword evidence="3 5" id="KW-0687">Ribonucleoprotein</keyword>
<dbReference type="GO" id="GO:0003735">
    <property type="term" value="F:structural constituent of ribosome"/>
    <property type="evidence" value="ECO:0007669"/>
    <property type="project" value="InterPro"/>
</dbReference>
<organism evidence="6 7">
    <name type="scientific">Meloidogyne enterolobii</name>
    <name type="common">Root-knot nematode worm</name>
    <name type="synonym">Meloidogyne mayaguensis</name>
    <dbReference type="NCBI Taxonomy" id="390850"/>
    <lineage>
        <taxon>Eukaryota</taxon>
        <taxon>Metazoa</taxon>
        <taxon>Ecdysozoa</taxon>
        <taxon>Nematoda</taxon>
        <taxon>Chromadorea</taxon>
        <taxon>Rhabditida</taxon>
        <taxon>Tylenchina</taxon>
        <taxon>Tylenchomorpha</taxon>
        <taxon>Tylenchoidea</taxon>
        <taxon>Meloidogynidae</taxon>
        <taxon>Meloidogyninae</taxon>
        <taxon>Meloidogyne</taxon>
    </lineage>
</organism>
<comment type="caution">
    <text evidence="6">The sequence shown here is derived from an EMBL/GenBank/DDBJ whole genome shotgun (WGS) entry which is preliminary data.</text>
</comment>
<evidence type="ECO:0000313" key="7">
    <source>
        <dbReference type="Proteomes" id="UP000580250"/>
    </source>
</evidence>
<reference evidence="6 7" key="1">
    <citation type="submission" date="2020-08" db="EMBL/GenBank/DDBJ databases">
        <authorList>
            <person name="Koutsovoulos G."/>
            <person name="Danchin GJ E."/>
        </authorList>
    </citation>
    <scope>NUCLEOTIDE SEQUENCE [LARGE SCALE GENOMIC DNA]</scope>
</reference>
<dbReference type="EMBL" id="CAJEWN010000109">
    <property type="protein sequence ID" value="CAD2165268.1"/>
    <property type="molecule type" value="Genomic_DNA"/>
</dbReference>
<dbReference type="AlphaFoldDB" id="A0A6V7UVE7"/>
<accession>A0A6V7UVE7</accession>
<dbReference type="Gene3D" id="2.30.30.30">
    <property type="match status" value="1"/>
</dbReference>
<dbReference type="OrthoDB" id="2436667at2759"/>
<dbReference type="InterPro" id="IPR049633">
    <property type="entry name" value="Ribosomal_eL6_CS"/>
</dbReference>
<evidence type="ECO:0000256" key="3">
    <source>
        <dbReference type="ARBA" id="ARBA00023274"/>
    </source>
</evidence>
<dbReference type="PANTHER" id="PTHR10715">
    <property type="entry name" value="60S RIBOSOMAL PROTEIN L6"/>
    <property type="match status" value="1"/>
</dbReference>
<dbReference type="InterPro" id="IPR000915">
    <property type="entry name" value="60S_ribosomal_eL6"/>
</dbReference>
<gene>
    <name evidence="6" type="ORF">MENT_LOCUS17066</name>
</gene>
<evidence type="ECO:0000256" key="2">
    <source>
        <dbReference type="ARBA" id="ARBA00022980"/>
    </source>
</evidence>
<comment type="similarity">
    <text evidence="1 5">Belongs to the eukaryotic ribosomal protein eL6 family.</text>
</comment>
<keyword evidence="2 5" id="KW-0689">Ribosomal protein</keyword>
<dbReference type="SUPFAM" id="SSF50104">
    <property type="entry name" value="Translation proteins SH3-like domain"/>
    <property type="match status" value="1"/>
</dbReference>
<dbReference type="GO" id="GO:0022625">
    <property type="term" value="C:cytosolic large ribosomal subunit"/>
    <property type="evidence" value="ECO:0007669"/>
    <property type="project" value="TreeGrafter"/>
</dbReference>
<evidence type="ECO:0000313" key="6">
    <source>
        <dbReference type="EMBL" id="CAD2165268.1"/>
    </source>
</evidence>
<evidence type="ECO:0000256" key="5">
    <source>
        <dbReference type="RuleBase" id="RU000662"/>
    </source>
</evidence>
<dbReference type="InterPro" id="IPR041997">
    <property type="entry name" value="Ribosomal_eL6_KOW"/>
</dbReference>
<dbReference type="CDD" id="cd13156">
    <property type="entry name" value="KOW_RPL6"/>
    <property type="match status" value="1"/>
</dbReference>
<sequence length="128" mass="14076">MAKMTKIAKKVPLRKSIAPGTILIILVGRHRGKRVVFLKQLEKSGLLLVTGPLKLNACPLRRISQSFVIATSTKIDINKLEVPVHVDDAYFKRKGGKLADKSKGGIFACGAKQEYEVTEQRKNGSESC</sequence>
<evidence type="ECO:0000256" key="4">
    <source>
        <dbReference type="ARBA" id="ARBA00046388"/>
    </source>
</evidence>
<dbReference type="GO" id="GO:0002181">
    <property type="term" value="P:cytoplasmic translation"/>
    <property type="evidence" value="ECO:0007669"/>
    <property type="project" value="TreeGrafter"/>
</dbReference>
<dbReference type="PROSITE" id="PS01170">
    <property type="entry name" value="RIBOSOMAL_L6E"/>
    <property type="match status" value="1"/>
</dbReference>
<dbReference type="GO" id="GO:0000027">
    <property type="term" value="P:ribosomal large subunit assembly"/>
    <property type="evidence" value="ECO:0007669"/>
    <property type="project" value="TreeGrafter"/>
</dbReference>
<dbReference type="Proteomes" id="UP000580250">
    <property type="component" value="Unassembled WGS sequence"/>
</dbReference>
<dbReference type="FunFam" id="2.30.30.30:FF:000014">
    <property type="entry name" value="60S ribosomal protein L6"/>
    <property type="match status" value="1"/>
</dbReference>
<dbReference type="GO" id="GO:0003723">
    <property type="term" value="F:RNA binding"/>
    <property type="evidence" value="ECO:0007669"/>
    <property type="project" value="TreeGrafter"/>
</dbReference>
<dbReference type="Pfam" id="PF01159">
    <property type="entry name" value="Ribosomal_L6e"/>
    <property type="match status" value="1"/>
</dbReference>
<name>A0A6V7UVE7_MELEN</name>
<evidence type="ECO:0000256" key="1">
    <source>
        <dbReference type="ARBA" id="ARBA00010592"/>
    </source>
</evidence>
<dbReference type="InterPro" id="IPR014722">
    <property type="entry name" value="Rib_uL2_dom2"/>
</dbReference>
<dbReference type="PANTHER" id="PTHR10715:SF0">
    <property type="entry name" value="LARGE RIBOSOMAL SUBUNIT PROTEIN EL6"/>
    <property type="match status" value="1"/>
</dbReference>
<protein>
    <recommendedName>
        <fullName evidence="5">60S ribosomal protein L6</fullName>
    </recommendedName>
</protein>
<comment type="subunit">
    <text evidence="4">Component of the large ribosomal subunit. May bind IPO9 with low affinity.</text>
</comment>